<evidence type="ECO:0000256" key="2">
    <source>
        <dbReference type="SAM" id="Phobius"/>
    </source>
</evidence>
<feature type="domain" description="Tryptophan/threonine-rich plasmodium antigen C-terminal" evidence="3">
    <location>
        <begin position="157"/>
        <end position="366"/>
    </location>
</feature>
<organism evidence="4 5">
    <name type="scientific">Plasmodium vinckei brucechwatti</name>
    <dbReference type="NCBI Taxonomy" id="119398"/>
    <lineage>
        <taxon>Eukaryota</taxon>
        <taxon>Sar</taxon>
        <taxon>Alveolata</taxon>
        <taxon>Apicomplexa</taxon>
        <taxon>Aconoidasida</taxon>
        <taxon>Haemosporida</taxon>
        <taxon>Plasmodiidae</taxon>
        <taxon>Plasmodium</taxon>
        <taxon>Plasmodium (Vinckeia)</taxon>
    </lineage>
</organism>
<dbReference type="Proteomes" id="UP000515550">
    <property type="component" value="Chromosome PVBDA_06"/>
</dbReference>
<accession>A0A6V7RZ50</accession>
<dbReference type="AlphaFoldDB" id="A0A6V7RZ50"/>
<dbReference type="EMBL" id="LR865384">
    <property type="protein sequence ID" value="CAD2088333.1"/>
    <property type="molecule type" value="Genomic_DNA"/>
</dbReference>
<evidence type="ECO:0000259" key="3">
    <source>
        <dbReference type="Pfam" id="PF12319"/>
    </source>
</evidence>
<evidence type="ECO:0000313" key="4">
    <source>
        <dbReference type="EMBL" id="CAD2088333.1"/>
    </source>
</evidence>
<feature type="region of interest" description="Disordered" evidence="1">
    <location>
        <begin position="50"/>
        <end position="76"/>
    </location>
</feature>
<dbReference type="Pfam" id="PF12319">
    <property type="entry name" value="TryThrA_C"/>
    <property type="match status" value="1"/>
</dbReference>
<dbReference type="VEuPathDB" id="PlasmoDB:PVBDA_0602400"/>
<name>A0A6V7RZ50_PLAVN</name>
<evidence type="ECO:0000313" key="5">
    <source>
        <dbReference type="Proteomes" id="UP000515550"/>
    </source>
</evidence>
<reference evidence="4 5" key="1">
    <citation type="submission" date="2020-08" db="EMBL/GenBank/DDBJ databases">
        <authorList>
            <person name="Ramaprasad A."/>
        </authorList>
    </citation>
    <scope>NUCLEOTIDE SEQUENCE [LARGE SCALE GENOMIC DNA]</scope>
</reference>
<feature type="transmembrane region" description="Helical" evidence="2">
    <location>
        <begin position="12"/>
        <end position="30"/>
    </location>
</feature>
<protein>
    <submittedName>
        <fullName evidence="4">Tryptophan-rich protein tryptophan-rich antigen</fullName>
    </submittedName>
</protein>
<keyword evidence="2" id="KW-0472">Membrane</keyword>
<sequence>MKKIYAASYISYSLFLAYVSLIDIISSASLEPTLTEKLFDDETKAWDDKTLQPQSHLNEEKSLSEENPLREEKSSWEENHLWEGISLNEENPSREESSLRGASPTNNEALRYEEKTRTIDDIIDINLWLDQLHIKWNSLIRTSREEIEEEERIKREEWNKKLLELDAEWDKFYSYIRTKKGVWLKKKSEEWNTWIKQMESKWIAYKEHIDKEIYDNMVTTSPDDIIPLVNKLKVTVEENMIQDFKKFIDKSDHNLYKWIICDWDKWKNNFMLNWSKQQWKHSEDIYWKKFSKSKSRTDPISFLIKEKFDKWVERNKTEQNQWADITGKLESKYLTAKHSEWEEWKIHKREWYGKWMAYYIENFINMRTAYRQLEQQQATY</sequence>
<gene>
    <name evidence="4" type="ORF">PVBDA_0602400</name>
</gene>
<feature type="compositionally biased region" description="Basic and acidic residues" evidence="1">
    <location>
        <begin position="57"/>
        <end position="76"/>
    </location>
</feature>
<evidence type="ECO:0000256" key="1">
    <source>
        <dbReference type="SAM" id="MobiDB-lite"/>
    </source>
</evidence>
<dbReference type="InterPro" id="IPR022089">
    <property type="entry name" value="Plasmodium-antigen_C"/>
</dbReference>
<keyword evidence="2" id="KW-0812">Transmembrane</keyword>
<proteinExistence type="predicted"/>
<keyword evidence="2" id="KW-1133">Transmembrane helix</keyword>